<sequence>MYKHIHEMLQQMVVPPKHGGAVFFKTGAGQYAEHDQFMGIKVPVLRQIAKQFSTLSIIDIEELLRSRYNEERLLALFILVDQYKKAKGSLKEDLFQFYISNLKYVNNWNLVDSSAHLILGVHVFDQQASQDVLIQFAGSDVMWERRIAMVATWWFIRKGSLDLTPQIATLLLNDTHDLIHKAVGWMLREMGEKDVGYLTQFLDQHAAQMPRTMLRYSIEKLSEGQRKTYMTAK</sequence>
<dbReference type="SUPFAM" id="SSF48371">
    <property type="entry name" value="ARM repeat"/>
    <property type="match status" value="1"/>
</dbReference>
<dbReference type="PANTHER" id="PTHR34070:SF1">
    <property type="entry name" value="DNA ALKYLATION REPAIR PROTEIN"/>
    <property type="match status" value="1"/>
</dbReference>
<dbReference type="Gene3D" id="1.25.10.90">
    <property type="match status" value="1"/>
</dbReference>
<dbReference type="AlphaFoldDB" id="A0A7L9RTD7"/>
<evidence type="ECO:0000313" key="1">
    <source>
        <dbReference type="EMBL" id="QOL19822.1"/>
    </source>
</evidence>
<dbReference type="PANTHER" id="PTHR34070">
    <property type="entry name" value="ARMADILLO-TYPE FOLD"/>
    <property type="match status" value="1"/>
</dbReference>
<protein>
    <submittedName>
        <fullName evidence="1">DNA alkylation repair enzyme</fullName>
    </submittedName>
</protein>
<proteinExistence type="predicted"/>
<gene>
    <name evidence="1" type="ORF">CPBP_00592</name>
</gene>
<dbReference type="InterPro" id="IPR014825">
    <property type="entry name" value="DNA_alkylation"/>
</dbReference>
<dbReference type="Pfam" id="PF08713">
    <property type="entry name" value="DNA_alkylation"/>
    <property type="match status" value="1"/>
</dbReference>
<reference evidence="1 2" key="1">
    <citation type="submission" date="2020-06" db="EMBL/GenBank/DDBJ databases">
        <title>The endosymbiont of the kinetoplastid Bodo saltans is a Paracaedibacter-like alpha-proteobacterium possessing a putative toxin-antitoxin system.</title>
        <authorList>
            <person name="Midha S."/>
            <person name="Rigden D.J."/>
            <person name="Siozios S."/>
            <person name="Hurst G.D.D."/>
            <person name="Jackson A.P."/>
        </authorList>
    </citation>
    <scope>NUCLEOTIDE SEQUENCE [LARGE SCALE GENOMIC DNA]</scope>
    <source>
        <strain evidence="1">Lake Konstanz</strain>
    </source>
</reference>
<dbReference type="EMBL" id="CP054719">
    <property type="protein sequence ID" value="QOL19822.1"/>
    <property type="molecule type" value="Genomic_DNA"/>
</dbReference>
<dbReference type="KEGG" id="pbal:CPBP_00592"/>
<dbReference type="RefSeq" id="WP_350332564.1">
    <property type="nucleotide sequence ID" value="NZ_CP054719.1"/>
</dbReference>
<organism evidence="1 2">
    <name type="scientific">Candidatus Bodocaedibacter vickermanii</name>
    <dbReference type="NCBI Taxonomy" id="2741701"/>
    <lineage>
        <taxon>Bacteria</taxon>
        <taxon>Pseudomonadati</taxon>
        <taxon>Pseudomonadota</taxon>
        <taxon>Alphaproteobacteria</taxon>
        <taxon>Holosporales</taxon>
        <taxon>Candidatus Paracaedibacteraceae</taxon>
        <taxon>Candidatus Bodocaedibacter</taxon>
    </lineage>
</organism>
<keyword evidence="2" id="KW-1185">Reference proteome</keyword>
<accession>A0A7L9RTD7</accession>
<name>A0A7L9RTD7_9PROT</name>
<evidence type="ECO:0000313" key="2">
    <source>
        <dbReference type="Proteomes" id="UP000594001"/>
    </source>
</evidence>
<dbReference type="CDD" id="cd06561">
    <property type="entry name" value="AlkD_like"/>
    <property type="match status" value="1"/>
</dbReference>
<dbReference type="Proteomes" id="UP000594001">
    <property type="component" value="Chromosome"/>
</dbReference>
<dbReference type="InterPro" id="IPR016024">
    <property type="entry name" value="ARM-type_fold"/>
</dbReference>